<dbReference type="CDD" id="cd04164">
    <property type="entry name" value="trmE"/>
    <property type="match status" value="1"/>
</dbReference>
<dbReference type="EMBL" id="DROK01000013">
    <property type="protein sequence ID" value="HHI96287.1"/>
    <property type="molecule type" value="Genomic_DNA"/>
</dbReference>
<evidence type="ECO:0000259" key="12">
    <source>
        <dbReference type="PROSITE" id="PS51709"/>
    </source>
</evidence>
<dbReference type="AlphaFoldDB" id="A0A7V5U1M5"/>
<evidence type="ECO:0000256" key="2">
    <source>
        <dbReference type="ARBA" id="ARBA00022490"/>
    </source>
</evidence>
<dbReference type="GO" id="GO:0005829">
    <property type="term" value="C:cytosol"/>
    <property type="evidence" value="ECO:0007669"/>
    <property type="project" value="TreeGrafter"/>
</dbReference>
<organism evidence="13">
    <name type="scientific">Thermodesulfatator atlanticus</name>
    <dbReference type="NCBI Taxonomy" id="501497"/>
    <lineage>
        <taxon>Bacteria</taxon>
        <taxon>Pseudomonadati</taxon>
        <taxon>Thermodesulfobacteriota</taxon>
        <taxon>Thermodesulfobacteria</taxon>
        <taxon>Thermodesulfobacteriales</taxon>
        <taxon>Thermodesulfatatoraceae</taxon>
        <taxon>Thermodesulfatator</taxon>
    </lineage>
</organism>
<dbReference type="InterPro" id="IPR027266">
    <property type="entry name" value="TrmE/GcvT-like"/>
</dbReference>
<comment type="subunit">
    <text evidence="10">Homodimer. Heterotetramer of two MnmE and two MnmG subunits.</text>
</comment>
<dbReference type="GO" id="GO:0002098">
    <property type="term" value="P:tRNA wobble uridine modification"/>
    <property type="evidence" value="ECO:0007669"/>
    <property type="project" value="TreeGrafter"/>
</dbReference>
<dbReference type="SUPFAM" id="SSF52540">
    <property type="entry name" value="P-loop containing nucleoside triphosphate hydrolases"/>
    <property type="match status" value="1"/>
</dbReference>
<feature type="binding site" evidence="10">
    <location>
        <position position="263"/>
    </location>
    <ligand>
        <name>Mg(2+)</name>
        <dbReference type="ChEBI" id="CHEBI:18420"/>
    </ligand>
</feature>
<feature type="binding site" evidence="10">
    <location>
        <position position="259"/>
    </location>
    <ligand>
        <name>K(+)</name>
        <dbReference type="ChEBI" id="CHEBI:29103"/>
    </ligand>
</feature>
<name>A0A7V5U1M5_9BACT</name>
<dbReference type="InterPro" id="IPR027417">
    <property type="entry name" value="P-loop_NTPase"/>
</dbReference>
<dbReference type="CDD" id="cd14858">
    <property type="entry name" value="TrmE_N"/>
    <property type="match status" value="1"/>
</dbReference>
<feature type="binding site" evidence="10">
    <location>
        <position position="262"/>
    </location>
    <ligand>
        <name>K(+)</name>
        <dbReference type="ChEBI" id="CHEBI:29103"/>
    </ligand>
</feature>
<proteinExistence type="inferred from homology"/>
<accession>A0A7V5U1M5</accession>
<dbReference type="PROSITE" id="PS51709">
    <property type="entry name" value="G_TRME"/>
    <property type="match status" value="1"/>
</dbReference>
<dbReference type="InterPro" id="IPR004520">
    <property type="entry name" value="GTPase_MnmE"/>
</dbReference>
<dbReference type="PANTHER" id="PTHR42714:SF2">
    <property type="entry name" value="TRNA MODIFICATION GTPASE GTPBP3, MITOCHONDRIAL"/>
    <property type="match status" value="1"/>
</dbReference>
<evidence type="ECO:0000256" key="1">
    <source>
        <dbReference type="ARBA" id="ARBA00011043"/>
    </source>
</evidence>
<keyword evidence="9 10" id="KW-0342">GTP-binding</keyword>
<feature type="binding site" evidence="10">
    <location>
        <begin position="257"/>
        <end position="263"/>
    </location>
    <ligand>
        <name>GTP</name>
        <dbReference type="ChEBI" id="CHEBI:37565"/>
    </ligand>
</feature>
<dbReference type="Pfam" id="PF10396">
    <property type="entry name" value="TrmE_N"/>
    <property type="match status" value="1"/>
</dbReference>
<protein>
    <recommendedName>
        <fullName evidence="10">tRNA modification GTPase MnmE</fullName>
        <ecNumber evidence="10">3.6.-.-</ecNumber>
    </recommendedName>
</protein>
<dbReference type="EC" id="3.6.-.-" evidence="10"/>
<feature type="binding site" evidence="10">
    <location>
        <position position="257"/>
    </location>
    <ligand>
        <name>K(+)</name>
        <dbReference type="ChEBI" id="CHEBI:29103"/>
    </ligand>
</feature>
<comment type="subcellular location">
    <subcellularLocation>
        <location evidence="10">Cytoplasm</location>
    </subcellularLocation>
</comment>
<dbReference type="NCBIfam" id="TIGR00450">
    <property type="entry name" value="mnmE_trmE_thdF"/>
    <property type="match status" value="1"/>
</dbReference>
<dbReference type="NCBIfam" id="TIGR00231">
    <property type="entry name" value="small_GTP"/>
    <property type="match status" value="1"/>
</dbReference>
<evidence type="ECO:0000256" key="5">
    <source>
        <dbReference type="ARBA" id="ARBA00022741"/>
    </source>
</evidence>
<keyword evidence="2 10" id="KW-0963">Cytoplasm</keyword>
<dbReference type="Pfam" id="PF12631">
    <property type="entry name" value="MnmE_helical"/>
    <property type="match status" value="1"/>
</dbReference>
<dbReference type="FunFam" id="3.40.50.300:FF:000494">
    <property type="entry name" value="tRNA modification GTPase MnmE"/>
    <property type="match status" value="1"/>
</dbReference>
<keyword evidence="5 10" id="KW-0547">Nucleotide-binding</keyword>
<evidence type="ECO:0000256" key="9">
    <source>
        <dbReference type="ARBA" id="ARBA00023134"/>
    </source>
</evidence>
<comment type="caution">
    <text evidence="13">The sequence shown here is derived from an EMBL/GenBank/DDBJ whole genome shotgun (WGS) entry which is preliminary data.</text>
</comment>
<feature type="domain" description="TrmE-type G" evidence="12">
    <location>
        <begin position="228"/>
        <end position="387"/>
    </location>
</feature>
<sequence length="466" mass="51704">MKTKDLAYAEATIAAIATPVGPGAIGVIKVSGNLAEHILKRIFQPKRNIKEFQSHRLYYGFIKDPRTGELIDEVLVTLMRKPHTYTREDVLEIYGHSGYLVLTKILELVLREGARPAEPGEFTRRAFLNGRIDLSQAEALLDLINARSEEGLKLALTQLKGALAQKVTRIKETLLSALAVIEVAVDFPEEDVELVSHYDLSQTLEKEALAPVTELIKSYQSGKLLREGIAVVIAGRPNVGKSSLLNAILLEERAIVTPVPGTTRDVIEEMATIQGLPVRLIDTAGLREAEDVVEEIGVKRAKEKIAEADVVIFLVDGSAEPTPEDFRLYQEIRDKPHLVVVNKIDIASPETLELWREAFPEEKIVFISAKTRQGLETLARRIFELVTGGLPGELPNVAPNLRQKMALERTKEALERAIENLKKPQFFPELVAVDLREALSSLGEITGETTTEDLLDRIFSNFCIGK</sequence>
<dbReference type="InterPro" id="IPR031168">
    <property type="entry name" value="G_TrmE"/>
</dbReference>
<feature type="binding site" evidence="10">
    <location>
        <position position="29"/>
    </location>
    <ligand>
        <name>(6S)-5-formyl-5,6,7,8-tetrahydrofolate</name>
        <dbReference type="ChEBI" id="CHEBI:57457"/>
    </ligand>
</feature>
<dbReference type="NCBIfam" id="NF003661">
    <property type="entry name" value="PRK05291.1-3"/>
    <property type="match status" value="1"/>
</dbReference>
<evidence type="ECO:0000256" key="7">
    <source>
        <dbReference type="ARBA" id="ARBA00022842"/>
    </source>
</evidence>
<dbReference type="InterPro" id="IPR018948">
    <property type="entry name" value="GTP-bd_TrmE_N"/>
</dbReference>
<dbReference type="Gene3D" id="3.30.1360.120">
    <property type="entry name" value="Probable tRNA modification gtpase trme, domain 1"/>
    <property type="match status" value="1"/>
</dbReference>
<keyword evidence="7 10" id="KW-0460">Magnesium</keyword>
<evidence type="ECO:0000256" key="6">
    <source>
        <dbReference type="ARBA" id="ARBA00022801"/>
    </source>
</evidence>
<evidence type="ECO:0000256" key="4">
    <source>
        <dbReference type="ARBA" id="ARBA00022723"/>
    </source>
</evidence>
<evidence type="ECO:0000256" key="10">
    <source>
        <dbReference type="HAMAP-Rule" id="MF_00379"/>
    </source>
</evidence>
<comment type="function">
    <text evidence="10">Exhibits a very high intrinsic GTPase hydrolysis rate. Involved in the addition of a carboxymethylaminomethyl (cmnm) group at the wobble position (U34) of certain tRNAs, forming tRNA-cmnm(5)s(2)U34.</text>
</comment>
<keyword evidence="4 10" id="KW-0479">Metal-binding</keyword>
<dbReference type="InterPro" id="IPR006073">
    <property type="entry name" value="GTP-bd"/>
</dbReference>
<evidence type="ECO:0000313" key="13">
    <source>
        <dbReference type="EMBL" id="HHI96287.1"/>
    </source>
</evidence>
<evidence type="ECO:0000256" key="11">
    <source>
        <dbReference type="RuleBase" id="RU003313"/>
    </source>
</evidence>
<keyword evidence="6 10" id="KW-0378">Hydrolase</keyword>
<feature type="binding site" evidence="10">
    <location>
        <begin position="238"/>
        <end position="243"/>
    </location>
    <ligand>
        <name>GTP</name>
        <dbReference type="ChEBI" id="CHEBI:37565"/>
    </ligand>
</feature>
<feature type="binding site" evidence="10">
    <location>
        <position position="238"/>
    </location>
    <ligand>
        <name>K(+)</name>
        <dbReference type="ChEBI" id="CHEBI:29103"/>
    </ligand>
</feature>
<gene>
    <name evidence="10 13" type="primary">mnmE</name>
    <name evidence="10" type="synonym">trmE</name>
    <name evidence="13" type="ORF">ENJ96_00355</name>
</gene>
<feature type="binding site" evidence="10">
    <location>
        <position position="466"/>
    </location>
    <ligand>
        <name>(6S)-5-formyl-5,6,7,8-tetrahydrofolate</name>
        <dbReference type="ChEBI" id="CHEBI:57457"/>
    </ligand>
</feature>
<feature type="binding site" evidence="10">
    <location>
        <position position="131"/>
    </location>
    <ligand>
        <name>(6S)-5-formyl-5,6,7,8-tetrahydrofolate</name>
        <dbReference type="ChEBI" id="CHEBI:57457"/>
    </ligand>
</feature>
<reference evidence="13" key="1">
    <citation type="journal article" date="2020" name="mSystems">
        <title>Genome- and Community-Level Interaction Insights into Carbon Utilization and Element Cycling Functions of Hydrothermarchaeota in Hydrothermal Sediment.</title>
        <authorList>
            <person name="Zhou Z."/>
            <person name="Liu Y."/>
            <person name="Xu W."/>
            <person name="Pan J."/>
            <person name="Luo Z.H."/>
            <person name="Li M."/>
        </authorList>
    </citation>
    <scope>NUCLEOTIDE SEQUENCE [LARGE SCALE GENOMIC DNA]</scope>
    <source>
        <strain evidence="13">HyVt-533</strain>
    </source>
</reference>
<keyword evidence="8 10" id="KW-0630">Potassium</keyword>
<dbReference type="PANTHER" id="PTHR42714">
    <property type="entry name" value="TRNA MODIFICATION GTPASE GTPBP3"/>
    <property type="match status" value="1"/>
</dbReference>
<feature type="binding site" evidence="10">
    <location>
        <position position="92"/>
    </location>
    <ligand>
        <name>(6S)-5-formyl-5,6,7,8-tetrahydrofolate</name>
        <dbReference type="ChEBI" id="CHEBI:57457"/>
    </ligand>
</feature>
<dbReference type="GO" id="GO:0042802">
    <property type="term" value="F:identical protein binding"/>
    <property type="evidence" value="ECO:0007669"/>
    <property type="project" value="UniProtKB-ARBA"/>
</dbReference>
<dbReference type="InterPro" id="IPR005225">
    <property type="entry name" value="Small_GTP-bd"/>
</dbReference>
<comment type="cofactor">
    <cofactor evidence="10">
        <name>K(+)</name>
        <dbReference type="ChEBI" id="CHEBI:29103"/>
    </cofactor>
    <text evidence="10">Binds 1 potassium ion per subunit.</text>
</comment>
<keyword evidence="3 10" id="KW-0819">tRNA processing</keyword>
<feature type="binding site" evidence="10">
    <location>
        <position position="242"/>
    </location>
    <ligand>
        <name>Mg(2+)</name>
        <dbReference type="ChEBI" id="CHEBI:18420"/>
    </ligand>
</feature>
<dbReference type="Gene3D" id="3.40.50.300">
    <property type="entry name" value="P-loop containing nucleotide triphosphate hydrolases"/>
    <property type="match status" value="1"/>
</dbReference>
<dbReference type="GO" id="GO:0046872">
    <property type="term" value="F:metal ion binding"/>
    <property type="evidence" value="ECO:0007669"/>
    <property type="project" value="UniProtKB-KW"/>
</dbReference>
<comment type="similarity">
    <text evidence="1 10 11">Belongs to the TRAFAC class TrmE-Era-EngA-EngB-Septin-like GTPase superfamily. TrmE GTPase family.</text>
</comment>
<dbReference type="InterPro" id="IPR027368">
    <property type="entry name" value="MnmE_dom2"/>
</dbReference>
<dbReference type="FunFam" id="3.30.1360.120:FF:000003">
    <property type="entry name" value="tRNA modification GTPase MnmE"/>
    <property type="match status" value="1"/>
</dbReference>
<evidence type="ECO:0000256" key="3">
    <source>
        <dbReference type="ARBA" id="ARBA00022694"/>
    </source>
</evidence>
<evidence type="ECO:0000256" key="8">
    <source>
        <dbReference type="ARBA" id="ARBA00022958"/>
    </source>
</evidence>
<dbReference type="GO" id="GO:0003924">
    <property type="term" value="F:GTPase activity"/>
    <property type="evidence" value="ECO:0007669"/>
    <property type="project" value="UniProtKB-UniRule"/>
</dbReference>
<dbReference type="GO" id="GO:0030488">
    <property type="term" value="P:tRNA methylation"/>
    <property type="evidence" value="ECO:0007669"/>
    <property type="project" value="TreeGrafter"/>
</dbReference>
<dbReference type="InterPro" id="IPR025867">
    <property type="entry name" value="MnmE_helical"/>
</dbReference>
<dbReference type="Proteomes" id="UP000886101">
    <property type="component" value="Unassembled WGS sequence"/>
</dbReference>
<dbReference type="GO" id="GO:0005525">
    <property type="term" value="F:GTP binding"/>
    <property type="evidence" value="ECO:0007669"/>
    <property type="project" value="UniProtKB-UniRule"/>
</dbReference>
<dbReference type="HAMAP" id="MF_00379">
    <property type="entry name" value="GTPase_MnmE"/>
    <property type="match status" value="1"/>
</dbReference>
<dbReference type="Gene3D" id="1.20.120.430">
    <property type="entry name" value="tRNA modification GTPase MnmE domain 2"/>
    <property type="match status" value="1"/>
</dbReference>
<dbReference type="Pfam" id="PF01926">
    <property type="entry name" value="MMR_HSR1"/>
    <property type="match status" value="1"/>
</dbReference>
<feature type="binding site" evidence="10">
    <location>
        <begin position="282"/>
        <end position="285"/>
    </location>
    <ligand>
        <name>GTP</name>
        <dbReference type="ChEBI" id="CHEBI:37565"/>
    </ligand>
</feature>
<comment type="caution">
    <text evidence="10">Lacks conserved residue(s) required for the propagation of feature annotation.</text>
</comment>